<evidence type="ECO:0000313" key="1">
    <source>
        <dbReference type="EMBL" id="BAR53717.1"/>
    </source>
</evidence>
<dbReference type="Proteomes" id="UP000063308">
    <property type="component" value="Chromosome"/>
</dbReference>
<gene>
    <name evidence="1" type="ORF">NK6_532</name>
</gene>
<dbReference type="EMBL" id="AP014685">
    <property type="protein sequence ID" value="BAR53717.1"/>
    <property type="molecule type" value="Genomic_DNA"/>
</dbReference>
<protein>
    <submittedName>
        <fullName evidence="1">Uncharacterized protein</fullName>
    </submittedName>
</protein>
<organism evidence="1 2">
    <name type="scientific">Bradyrhizobium diazoefficiens</name>
    <dbReference type="NCBI Taxonomy" id="1355477"/>
    <lineage>
        <taxon>Bacteria</taxon>
        <taxon>Pseudomonadati</taxon>
        <taxon>Pseudomonadota</taxon>
        <taxon>Alphaproteobacteria</taxon>
        <taxon>Hyphomicrobiales</taxon>
        <taxon>Nitrobacteraceae</taxon>
        <taxon>Bradyrhizobium</taxon>
    </lineage>
</organism>
<name>A0A0E4BK08_9BRAD</name>
<evidence type="ECO:0000313" key="2">
    <source>
        <dbReference type="Proteomes" id="UP000063308"/>
    </source>
</evidence>
<accession>A0A0E4BK08</accession>
<proteinExistence type="predicted"/>
<reference evidence="1 2" key="1">
    <citation type="submission" date="2014-11" db="EMBL/GenBank/DDBJ databases">
        <title>Symbiosis island explosion on the genome of extra-slow-growing strains of soybean bradyrhizobia with massive insertion sequences.</title>
        <authorList>
            <person name="Iida T."/>
            <person name="Minamisawa K."/>
        </authorList>
    </citation>
    <scope>NUCLEOTIDE SEQUENCE [LARGE SCALE GENOMIC DNA]</scope>
    <source>
        <strain evidence="1 2">NK6</strain>
    </source>
</reference>
<sequence length="32" mass="3548">MTAPCSCVFDARQLQSKKGAARSESEALMRKF</sequence>
<dbReference type="AlphaFoldDB" id="A0A0E4BK08"/>